<dbReference type="EMBL" id="JAERMS010000047">
    <property type="protein sequence ID" value="MBO1364283.1"/>
    <property type="molecule type" value="Genomic_DNA"/>
</dbReference>
<keyword evidence="3" id="KW-0663">Pyridoxal phosphate</keyword>
<dbReference type="Gene3D" id="3.40.640.10">
    <property type="entry name" value="Type I PLP-dependent aspartate aminotransferase-like (Major domain)"/>
    <property type="match status" value="1"/>
</dbReference>
<dbReference type="InterPro" id="IPR015422">
    <property type="entry name" value="PyrdxlP-dep_Trfase_small"/>
</dbReference>
<dbReference type="Gene3D" id="6.20.440.10">
    <property type="match status" value="1"/>
</dbReference>
<evidence type="ECO:0000256" key="2">
    <source>
        <dbReference type="ARBA" id="ARBA00012134"/>
    </source>
</evidence>
<dbReference type="GO" id="GO:0004375">
    <property type="term" value="F:glycine dehydrogenase (decarboxylating) activity"/>
    <property type="evidence" value="ECO:0007669"/>
    <property type="project" value="UniProtKB-EC"/>
</dbReference>
<dbReference type="NCBIfam" id="NF003346">
    <property type="entry name" value="PRK04366.1"/>
    <property type="match status" value="1"/>
</dbReference>
<evidence type="ECO:0000256" key="5">
    <source>
        <dbReference type="ARBA" id="ARBA00049026"/>
    </source>
</evidence>
<dbReference type="Gene3D" id="3.90.1150.10">
    <property type="entry name" value="Aspartate Aminotransferase, domain 1"/>
    <property type="match status" value="1"/>
</dbReference>
<dbReference type="Pfam" id="PF21478">
    <property type="entry name" value="GcvP2_C"/>
    <property type="match status" value="1"/>
</dbReference>
<reference evidence="8 9" key="1">
    <citation type="submission" date="2021-01" db="EMBL/GenBank/DDBJ databases">
        <title>Prevotella A2931 sp. nov.</title>
        <authorList>
            <person name="Buhl M."/>
            <person name="Oberhettinger P."/>
        </authorList>
    </citation>
    <scope>NUCLEOTIDE SEQUENCE [LARGE SCALE GENOMIC DNA]</scope>
    <source>
        <strain evidence="8 9">A2931</strain>
    </source>
</reference>
<name>A0ABS3M7X1_9BACT</name>
<dbReference type="SUPFAM" id="SSF53383">
    <property type="entry name" value="PLP-dependent transferases"/>
    <property type="match status" value="1"/>
</dbReference>
<dbReference type="InterPro" id="IPR015424">
    <property type="entry name" value="PyrdxlP-dep_Trfase"/>
</dbReference>
<evidence type="ECO:0000256" key="4">
    <source>
        <dbReference type="ARBA" id="ARBA00023002"/>
    </source>
</evidence>
<feature type="domain" description="Glycine dehydrogenase C-terminal" evidence="7">
    <location>
        <begin position="333"/>
        <end position="432"/>
    </location>
</feature>
<accession>A0ABS3M7X1</accession>
<dbReference type="PANTHER" id="PTHR11773">
    <property type="entry name" value="GLYCINE DEHYDROGENASE, DECARBOXYLATING"/>
    <property type="match status" value="1"/>
</dbReference>
<comment type="caution">
    <text evidence="8">The sequence shown here is derived from an EMBL/GenBank/DDBJ whole genome shotgun (WGS) entry which is preliminary data.</text>
</comment>
<dbReference type="EC" id="1.4.4.2" evidence="2"/>
<dbReference type="InterPro" id="IPR015421">
    <property type="entry name" value="PyrdxlP-dep_Trfase_major"/>
</dbReference>
<evidence type="ECO:0000259" key="7">
    <source>
        <dbReference type="Pfam" id="PF21478"/>
    </source>
</evidence>
<dbReference type="PANTHER" id="PTHR11773:SF1">
    <property type="entry name" value="GLYCINE DEHYDROGENASE (DECARBOXYLATING), MITOCHONDRIAL"/>
    <property type="match status" value="1"/>
</dbReference>
<organism evidence="8 9">
    <name type="scientific">Prevotella illustrans</name>
    <dbReference type="NCBI Taxonomy" id="2800387"/>
    <lineage>
        <taxon>Bacteria</taxon>
        <taxon>Pseudomonadati</taxon>
        <taxon>Bacteroidota</taxon>
        <taxon>Bacteroidia</taxon>
        <taxon>Bacteroidales</taxon>
        <taxon>Prevotellaceae</taxon>
        <taxon>Prevotella</taxon>
    </lineage>
</organism>
<sequence>MNNKLYGNLIFELSKEGRRGYSLPQHQCEKYKIPQTLCREKDAELPECDELTVVRHYTNHSANNFGVNNGFYPLGSCTMKYNPCIDEEMAAQPAFRDLHPLQPATTVAGAKEVCHDLEQLLCKLTGMDAFTLKPYAGAHGELTGLMVMRGYHESRHDDKRTKVLIPDSAHGTNPASAAVCGLEVLEVKSLVDGTIDVEDLKAIIKEQREEIAGMMMTNPNTLGLFEKSIPEIAKLVHDCGGLMYYDGANLNPMLGACRPGDMGFDVMHVNVHKTFSTPHGGGGPGAGPVGVKAGLEAFFPAVSPYEGNFAVLLRTYAYILSLGKEHIKEVGPLATLNANYIKERLKDLYLLPIEGLCKHEFVFDGLADKSTGVTTMDVAKRLLDYGYHAPTIYFPLLFHESLMIEPTENESKETIDSFIEVMRKIAQEAKEQPEELKAAPHRTPIGRVDDVQAAKHPVVTYQQMLHDNN</sequence>
<evidence type="ECO:0000256" key="1">
    <source>
        <dbReference type="ARBA" id="ARBA00003788"/>
    </source>
</evidence>
<protein>
    <recommendedName>
        <fullName evidence="2">glycine dehydrogenase (aminomethyl-transferring)</fullName>
        <ecNumber evidence="2">1.4.4.2</ecNumber>
    </recommendedName>
</protein>
<evidence type="ECO:0000256" key="3">
    <source>
        <dbReference type="ARBA" id="ARBA00022898"/>
    </source>
</evidence>
<dbReference type="RefSeq" id="WP_107581972.1">
    <property type="nucleotide sequence ID" value="NZ_JAERMS010000047.1"/>
</dbReference>
<comment type="catalytic activity">
    <reaction evidence="5">
        <text>N(6)-[(R)-lipoyl]-L-lysyl-[glycine-cleavage complex H protein] + glycine + H(+) = N(6)-[(R)-S(8)-aminomethyldihydrolipoyl]-L-lysyl-[glycine-cleavage complex H protein] + CO2</text>
        <dbReference type="Rhea" id="RHEA:24304"/>
        <dbReference type="Rhea" id="RHEA-COMP:10494"/>
        <dbReference type="Rhea" id="RHEA-COMP:10495"/>
        <dbReference type="ChEBI" id="CHEBI:15378"/>
        <dbReference type="ChEBI" id="CHEBI:16526"/>
        <dbReference type="ChEBI" id="CHEBI:57305"/>
        <dbReference type="ChEBI" id="CHEBI:83099"/>
        <dbReference type="ChEBI" id="CHEBI:83143"/>
        <dbReference type="EC" id="1.4.4.2"/>
    </reaction>
</comment>
<evidence type="ECO:0000313" key="9">
    <source>
        <dbReference type="Proteomes" id="UP000664265"/>
    </source>
</evidence>
<dbReference type="InterPro" id="IPR020581">
    <property type="entry name" value="GDC_P"/>
</dbReference>
<dbReference type="Pfam" id="PF00266">
    <property type="entry name" value="Aminotran_5"/>
    <property type="match status" value="1"/>
</dbReference>
<dbReference type="Proteomes" id="UP000664265">
    <property type="component" value="Unassembled WGS sequence"/>
</dbReference>
<keyword evidence="9" id="KW-1185">Reference proteome</keyword>
<dbReference type="InterPro" id="IPR000192">
    <property type="entry name" value="Aminotrans_V_dom"/>
</dbReference>
<gene>
    <name evidence="8" type="primary">gcvPB</name>
    <name evidence="8" type="ORF">JHU38_10995</name>
</gene>
<evidence type="ECO:0000313" key="8">
    <source>
        <dbReference type="EMBL" id="MBO1364283.1"/>
    </source>
</evidence>
<feature type="domain" description="Aminotransferase class V" evidence="6">
    <location>
        <begin position="147"/>
        <end position="280"/>
    </location>
</feature>
<evidence type="ECO:0000259" key="6">
    <source>
        <dbReference type="Pfam" id="PF00266"/>
    </source>
</evidence>
<proteinExistence type="predicted"/>
<keyword evidence="4 8" id="KW-0560">Oxidoreductase</keyword>
<dbReference type="InterPro" id="IPR049316">
    <property type="entry name" value="GDC-P_C"/>
</dbReference>
<comment type="function">
    <text evidence="1">The glycine cleavage system catalyzes the degradation of glycine. The P protein binds the alpha-amino group of glycine through its pyridoxal phosphate cofactor; CO(2) is released and the remaining methylamine moiety is then transferred to the lipoamide cofactor of the H protein.</text>
</comment>